<dbReference type="SMART" id="SM00666">
    <property type="entry name" value="PB1"/>
    <property type="match status" value="1"/>
</dbReference>
<evidence type="ECO:0000313" key="3">
    <source>
        <dbReference type="Proteomes" id="UP000813463"/>
    </source>
</evidence>
<dbReference type="SUPFAM" id="SSF54277">
    <property type="entry name" value="CAD &amp; PB1 domains"/>
    <property type="match status" value="1"/>
</dbReference>
<dbReference type="InterPro" id="IPR053198">
    <property type="entry name" value="Gynoecium_Dev_Regulator"/>
</dbReference>
<gene>
    <name evidence="4" type="primary">LOC110793213</name>
</gene>
<proteinExistence type="predicted"/>
<evidence type="ECO:0000256" key="1">
    <source>
        <dbReference type="SAM" id="MobiDB-lite"/>
    </source>
</evidence>
<feature type="domain" description="PB1" evidence="2">
    <location>
        <begin position="30"/>
        <end position="116"/>
    </location>
</feature>
<sequence length="198" mass="21545">MARSSLEPPLSPKSTIKFLCSYGGKIVPRHPDGKLRYHGGHTRVLAVIPSISFSELMLKMGELCGESVYLRCQLPSEDLDALVSIKSDEDLANLFEEYDRLASTSSMKVRAFLLPIRSSKMTTATTTASISPPASLKSLSPKSLSPSSSFSASGYSPRVVAPVVAYPVCYAKSASRNCQHCSHNSGHIYLIHNGNHWQ</sequence>
<keyword evidence="3" id="KW-1185">Reference proteome</keyword>
<dbReference type="AlphaFoldDB" id="A0A9R0K0B6"/>
<dbReference type="RefSeq" id="XP_021853766.1">
    <property type="nucleotide sequence ID" value="XM_021998074.2"/>
</dbReference>
<reference evidence="3" key="1">
    <citation type="journal article" date="2021" name="Nat. Commun.">
        <title>Genomic analyses provide insights into spinach domestication and the genetic basis of agronomic traits.</title>
        <authorList>
            <person name="Cai X."/>
            <person name="Sun X."/>
            <person name="Xu C."/>
            <person name="Sun H."/>
            <person name="Wang X."/>
            <person name="Ge C."/>
            <person name="Zhang Z."/>
            <person name="Wang Q."/>
            <person name="Fei Z."/>
            <person name="Jiao C."/>
            <person name="Wang Q."/>
        </authorList>
    </citation>
    <scope>NUCLEOTIDE SEQUENCE [LARGE SCALE GENOMIC DNA]</scope>
    <source>
        <strain evidence="3">cv. Varoflay</strain>
    </source>
</reference>
<feature type="region of interest" description="Disordered" evidence="1">
    <location>
        <begin position="125"/>
        <end position="155"/>
    </location>
</feature>
<dbReference type="OrthoDB" id="1914296at2759"/>
<dbReference type="InterPro" id="IPR000270">
    <property type="entry name" value="PB1_dom"/>
</dbReference>
<reference evidence="4" key="2">
    <citation type="submission" date="2025-08" db="UniProtKB">
        <authorList>
            <consortium name="RefSeq"/>
        </authorList>
    </citation>
    <scope>IDENTIFICATION</scope>
    <source>
        <tissue evidence="4">Leaf</tissue>
    </source>
</reference>
<dbReference type="GeneID" id="110793213"/>
<dbReference type="PANTHER" id="PTHR31066:SF10">
    <property type="entry name" value="OCTICOSAPEPTIDE_PHOX_BEM1P FAMILY PROTEIN"/>
    <property type="match status" value="1"/>
</dbReference>
<dbReference type="Pfam" id="PF00564">
    <property type="entry name" value="PB1"/>
    <property type="match status" value="1"/>
</dbReference>
<protein>
    <recommendedName>
        <fullName evidence="2">PB1 domain-containing protein</fullName>
    </recommendedName>
</protein>
<evidence type="ECO:0000259" key="2">
    <source>
        <dbReference type="SMART" id="SM00666"/>
    </source>
</evidence>
<name>A0A9R0K0B6_SPIOL</name>
<dbReference type="CDD" id="cd06410">
    <property type="entry name" value="PB1_UP2"/>
    <property type="match status" value="1"/>
</dbReference>
<dbReference type="Gene3D" id="3.10.20.90">
    <property type="entry name" value="Phosphatidylinositol 3-kinase Catalytic Subunit, Chain A, domain 1"/>
    <property type="match status" value="1"/>
</dbReference>
<evidence type="ECO:0000313" key="4">
    <source>
        <dbReference type="RefSeq" id="XP_021853766.1"/>
    </source>
</evidence>
<dbReference type="KEGG" id="soe:110793213"/>
<dbReference type="Proteomes" id="UP000813463">
    <property type="component" value="Chromosome 1"/>
</dbReference>
<accession>A0A9R0K0B6</accession>
<organism evidence="3 4">
    <name type="scientific">Spinacia oleracea</name>
    <name type="common">Spinach</name>
    <dbReference type="NCBI Taxonomy" id="3562"/>
    <lineage>
        <taxon>Eukaryota</taxon>
        <taxon>Viridiplantae</taxon>
        <taxon>Streptophyta</taxon>
        <taxon>Embryophyta</taxon>
        <taxon>Tracheophyta</taxon>
        <taxon>Spermatophyta</taxon>
        <taxon>Magnoliopsida</taxon>
        <taxon>eudicotyledons</taxon>
        <taxon>Gunneridae</taxon>
        <taxon>Pentapetalae</taxon>
        <taxon>Caryophyllales</taxon>
        <taxon>Chenopodiaceae</taxon>
        <taxon>Chenopodioideae</taxon>
        <taxon>Anserineae</taxon>
        <taxon>Spinacia</taxon>
    </lineage>
</organism>
<dbReference type="PANTHER" id="PTHR31066">
    <property type="entry name" value="OS05G0427100 PROTEIN-RELATED"/>
    <property type="match status" value="1"/>
</dbReference>